<dbReference type="OrthoDB" id="9810867at2"/>
<dbReference type="Proteomes" id="UP000002072">
    <property type="component" value="Chromosome"/>
</dbReference>
<comment type="function">
    <text evidence="6">RNaseP catalyzes the removal of the 5'-leader sequence from pre-tRNA to produce the mature 5'-terminus. It can also cleave other RNA substrates such as 4.5S RNA. The protein component plays an auxiliary but essential role in vivo by binding to the 5'-leader sequence and broadening the substrate specificity of the ribozyme.</text>
</comment>
<dbReference type="EMBL" id="CP001779">
    <property type="protein sequence ID" value="ACZ00589.1"/>
    <property type="molecule type" value="Genomic_DNA"/>
</dbReference>
<dbReference type="InterPro" id="IPR020568">
    <property type="entry name" value="Ribosomal_Su5_D2-typ_SF"/>
</dbReference>
<comment type="catalytic activity">
    <reaction evidence="6">
        <text>Endonucleolytic cleavage of RNA, removing 5'-extranucleotides from tRNA precursor.</text>
        <dbReference type="EC" id="3.1.26.5"/>
    </reaction>
</comment>
<dbReference type="NCBIfam" id="TIGR00188">
    <property type="entry name" value="rnpA"/>
    <property type="match status" value="1"/>
</dbReference>
<proteinExistence type="inferred from homology"/>
<evidence type="ECO:0000256" key="3">
    <source>
        <dbReference type="ARBA" id="ARBA00022759"/>
    </source>
</evidence>
<evidence type="ECO:0000256" key="2">
    <source>
        <dbReference type="ARBA" id="ARBA00022722"/>
    </source>
</evidence>
<dbReference type="PANTHER" id="PTHR33992">
    <property type="entry name" value="RIBONUCLEASE P PROTEIN COMPONENT"/>
    <property type="match status" value="1"/>
</dbReference>
<dbReference type="GO" id="GO:0042781">
    <property type="term" value="F:3'-tRNA processing endoribonuclease activity"/>
    <property type="evidence" value="ECO:0007669"/>
    <property type="project" value="TreeGrafter"/>
</dbReference>
<dbReference type="RefSeq" id="WP_012858147.1">
    <property type="nucleotide sequence ID" value="NC_013515.1"/>
</dbReference>
<evidence type="ECO:0000256" key="1">
    <source>
        <dbReference type="ARBA" id="ARBA00022694"/>
    </source>
</evidence>
<dbReference type="InterPro" id="IPR000100">
    <property type="entry name" value="RNase_P"/>
</dbReference>
<dbReference type="EC" id="3.1.26.5" evidence="6 7"/>
<dbReference type="KEGG" id="smf:Smon_0093"/>
<accession>D1AWB3</accession>
<organism evidence="8 9">
    <name type="scientific">Streptobacillus moniliformis (strain ATCC 14647 / DSM 12112 / NCTC 10651 / 9901)</name>
    <dbReference type="NCBI Taxonomy" id="519441"/>
    <lineage>
        <taxon>Bacteria</taxon>
        <taxon>Fusobacteriati</taxon>
        <taxon>Fusobacteriota</taxon>
        <taxon>Fusobacteriia</taxon>
        <taxon>Fusobacteriales</taxon>
        <taxon>Leptotrichiaceae</taxon>
        <taxon>Streptobacillus</taxon>
    </lineage>
</organism>
<sequence>MEKLRKSKEFNRVYNKGKKLSGKYILIFEYNAKSQRLGFVASKKTGNSVYRSRAKRLLREAARLNIDLFRLDKEYVLVAKSIFKDKMKEIKYQDIEQDLKNIFKRKKNI</sequence>
<comment type="similarity">
    <text evidence="6">Belongs to the RnpA family.</text>
</comment>
<evidence type="ECO:0000256" key="6">
    <source>
        <dbReference type="HAMAP-Rule" id="MF_00227"/>
    </source>
</evidence>
<dbReference type="GO" id="GO:0001682">
    <property type="term" value="P:tRNA 5'-leader removal"/>
    <property type="evidence" value="ECO:0007669"/>
    <property type="project" value="UniProtKB-UniRule"/>
</dbReference>
<dbReference type="AlphaFoldDB" id="D1AWB3"/>
<dbReference type="HOGENOM" id="CLU_117179_9_5_0"/>
<keyword evidence="2 6" id="KW-0540">Nuclease</keyword>
<evidence type="ECO:0000256" key="4">
    <source>
        <dbReference type="ARBA" id="ARBA00022801"/>
    </source>
</evidence>
<dbReference type="eggNOG" id="COG0594">
    <property type="taxonomic scope" value="Bacteria"/>
</dbReference>
<dbReference type="GeneID" id="29673921"/>
<keyword evidence="4 6" id="KW-0378">Hydrolase</keyword>
<keyword evidence="1 6" id="KW-0819">tRNA processing</keyword>
<dbReference type="SUPFAM" id="SSF54211">
    <property type="entry name" value="Ribosomal protein S5 domain 2-like"/>
    <property type="match status" value="1"/>
</dbReference>
<evidence type="ECO:0000313" key="9">
    <source>
        <dbReference type="Proteomes" id="UP000002072"/>
    </source>
</evidence>
<keyword evidence="5 6" id="KW-0694">RNA-binding</keyword>
<dbReference type="Pfam" id="PF00825">
    <property type="entry name" value="Ribonuclease_P"/>
    <property type="match status" value="1"/>
</dbReference>
<gene>
    <name evidence="6" type="primary">rnpA</name>
    <name evidence="8" type="ordered locus">Smon_0093</name>
</gene>
<dbReference type="STRING" id="519441.Smon_0093"/>
<comment type="subunit">
    <text evidence="6">Consists of a catalytic RNA component (M1 or rnpB) and a protein subunit.</text>
</comment>
<reference evidence="8 9" key="1">
    <citation type="journal article" date="2009" name="Stand. Genomic Sci.">
        <title>Complete genome sequence of Streptobacillus moniliformis type strain (9901T).</title>
        <authorList>
            <person name="Nolan M."/>
            <person name="Gronow S."/>
            <person name="Lapidus A."/>
            <person name="Ivanova N."/>
            <person name="Copeland A."/>
            <person name="Lucas S."/>
            <person name="Del Rio T.G."/>
            <person name="Chen F."/>
            <person name="Tice H."/>
            <person name="Pitluck S."/>
            <person name="Cheng J.F."/>
            <person name="Sims D."/>
            <person name="Meincke L."/>
            <person name="Bruce D."/>
            <person name="Goodwin L."/>
            <person name="Brettin T."/>
            <person name="Han C."/>
            <person name="Detter J.C."/>
            <person name="Ovchinikova G."/>
            <person name="Pati A."/>
            <person name="Mavromatis K."/>
            <person name="Mikhailova N."/>
            <person name="Chen A."/>
            <person name="Palaniappan K."/>
            <person name="Land M."/>
            <person name="Hauser L."/>
            <person name="Chang Y.J."/>
            <person name="Jeffries C.D."/>
            <person name="Rohde M."/>
            <person name="Sproer C."/>
            <person name="Goker M."/>
            <person name="Bristow J."/>
            <person name="Eisen J.A."/>
            <person name="Markowitz V."/>
            <person name="Hugenholtz P."/>
            <person name="Kyrpides N.C."/>
            <person name="Klenk H.P."/>
            <person name="Chain P."/>
        </authorList>
    </citation>
    <scope>NUCLEOTIDE SEQUENCE [LARGE SCALE GENOMIC DNA]</scope>
    <source>
        <strain evidence="9">ATCC 14647 / DSM 12112 / NCTC 10651 / 9901</strain>
    </source>
</reference>
<keyword evidence="3 6" id="KW-0255">Endonuclease</keyword>
<dbReference type="PANTHER" id="PTHR33992:SF1">
    <property type="entry name" value="RIBONUCLEASE P PROTEIN COMPONENT"/>
    <property type="match status" value="1"/>
</dbReference>
<protein>
    <recommendedName>
        <fullName evidence="6 7">Ribonuclease P protein component</fullName>
        <shortName evidence="6">RNase P protein</shortName>
        <shortName evidence="6">RNaseP protein</shortName>
        <ecNumber evidence="6 7">3.1.26.5</ecNumber>
    </recommendedName>
    <alternativeName>
        <fullName evidence="6">Protein C5</fullName>
    </alternativeName>
</protein>
<dbReference type="GO" id="GO:0000049">
    <property type="term" value="F:tRNA binding"/>
    <property type="evidence" value="ECO:0007669"/>
    <property type="project" value="UniProtKB-UniRule"/>
</dbReference>
<dbReference type="GO" id="GO:0030677">
    <property type="term" value="C:ribonuclease P complex"/>
    <property type="evidence" value="ECO:0007669"/>
    <property type="project" value="TreeGrafter"/>
</dbReference>
<dbReference type="GO" id="GO:0004526">
    <property type="term" value="F:ribonuclease P activity"/>
    <property type="evidence" value="ECO:0007669"/>
    <property type="project" value="UniProtKB-UniRule"/>
</dbReference>
<dbReference type="Gene3D" id="3.30.230.10">
    <property type="match status" value="1"/>
</dbReference>
<evidence type="ECO:0000256" key="7">
    <source>
        <dbReference type="NCBIfam" id="TIGR00188"/>
    </source>
</evidence>
<evidence type="ECO:0000313" key="8">
    <source>
        <dbReference type="EMBL" id="ACZ00589.1"/>
    </source>
</evidence>
<dbReference type="InterPro" id="IPR014721">
    <property type="entry name" value="Ribsml_uS5_D2-typ_fold_subgr"/>
</dbReference>
<name>D1AWB3_STRM9</name>
<evidence type="ECO:0000256" key="5">
    <source>
        <dbReference type="ARBA" id="ARBA00022884"/>
    </source>
</evidence>
<dbReference type="HAMAP" id="MF_00227">
    <property type="entry name" value="RNase_P"/>
    <property type="match status" value="1"/>
</dbReference>
<keyword evidence="9" id="KW-1185">Reference proteome</keyword>